<reference evidence="2" key="1">
    <citation type="journal article" date="2020" name="Fungal Divers.">
        <title>Resolving the Mortierellaceae phylogeny through synthesis of multi-gene phylogenetics and phylogenomics.</title>
        <authorList>
            <person name="Vandepol N."/>
            <person name="Liber J."/>
            <person name="Desiro A."/>
            <person name="Na H."/>
            <person name="Kennedy M."/>
            <person name="Barry K."/>
            <person name="Grigoriev I.V."/>
            <person name="Miller A.N."/>
            <person name="O'Donnell K."/>
            <person name="Stajich J.E."/>
            <person name="Bonito G."/>
        </authorList>
    </citation>
    <scope>NUCLEOTIDE SEQUENCE</scope>
    <source>
        <strain evidence="2">KOD1015</strain>
    </source>
</reference>
<comment type="caution">
    <text evidence="2">The sequence shown here is derived from an EMBL/GenBank/DDBJ whole genome shotgun (WGS) entry which is preliminary data.</text>
</comment>
<dbReference type="Proteomes" id="UP000780801">
    <property type="component" value="Unassembled WGS sequence"/>
</dbReference>
<accession>A0A9P6G3T0</accession>
<sequence>MYRNPLLPPRHSNSLSELQFQLYLQQLQQSQHRRQAQPGPSQDQALSAISVPPSQRGLQGVGAAWGLRSNEIDNGMSLIDLQETTTGNTHTLLPLSEELVASSQPMRPSSLGGVGIGMDLEKQQQQQQCHYFQSSGNEQDQATMFQTITKNPSNWNSNFSSPSTHPFESPAPLLNPVLESPSNMTPIRSAMRHERYTSIDHMQPSDTEHPLQLTEPLDLSPLSGAQEMSETSLASVLDDHLRLFDEIDQVYGASNMDGLPQISLHGPSSIHHGVSQISPTSQTLSNTALQHQCSPFASYAADSTIGASVLNLQDTTLSGPTHSVMGRALAQAIATGGCPENNQIRQPGLPYFQGEPIRGGSLTGTTRSTTADLSALDLSVFPGVSESFPMSMSLPNTSFMGQASEYRG</sequence>
<proteinExistence type="predicted"/>
<name>A0A9P6G3T0_9FUNG</name>
<evidence type="ECO:0000256" key="1">
    <source>
        <dbReference type="SAM" id="MobiDB-lite"/>
    </source>
</evidence>
<dbReference type="EMBL" id="JAABOA010000030">
    <property type="protein sequence ID" value="KAF9586454.1"/>
    <property type="molecule type" value="Genomic_DNA"/>
</dbReference>
<feature type="region of interest" description="Disordered" evidence="1">
    <location>
        <begin position="29"/>
        <end position="54"/>
    </location>
</feature>
<evidence type="ECO:0000313" key="2">
    <source>
        <dbReference type="EMBL" id="KAF9586454.1"/>
    </source>
</evidence>
<feature type="compositionally biased region" description="Polar residues" evidence="1">
    <location>
        <begin position="38"/>
        <end position="54"/>
    </location>
</feature>
<protein>
    <submittedName>
        <fullName evidence="2">Uncharacterized protein</fullName>
    </submittedName>
</protein>
<feature type="region of interest" description="Disordered" evidence="1">
    <location>
        <begin position="159"/>
        <end position="184"/>
    </location>
</feature>
<gene>
    <name evidence="2" type="ORF">BGW38_004714</name>
</gene>
<organism evidence="2 3">
    <name type="scientific">Lunasporangiospora selenospora</name>
    <dbReference type="NCBI Taxonomy" id="979761"/>
    <lineage>
        <taxon>Eukaryota</taxon>
        <taxon>Fungi</taxon>
        <taxon>Fungi incertae sedis</taxon>
        <taxon>Mucoromycota</taxon>
        <taxon>Mortierellomycotina</taxon>
        <taxon>Mortierellomycetes</taxon>
        <taxon>Mortierellales</taxon>
        <taxon>Mortierellaceae</taxon>
        <taxon>Lunasporangiospora</taxon>
    </lineage>
</organism>
<evidence type="ECO:0000313" key="3">
    <source>
        <dbReference type="Proteomes" id="UP000780801"/>
    </source>
</evidence>
<keyword evidence="3" id="KW-1185">Reference proteome</keyword>
<dbReference type="AlphaFoldDB" id="A0A9P6G3T0"/>